<dbReference type="CDD" id="cd04301">
    <property type="entry name" value="NAT_SF"/>
    <property type="match status" value="1"/>
</dbReference>
<evidence type="ECO:0000259" key="3">
    <source>
        <dbReference type="PROSITE" id="PS51186"/>
    </source>
</evidence>
<dbReference type="PROSITE" id="PS51186">
    <property type="entry name" value="GNAT"/>
    <property type="match status" value="1"/>
</dbReference>
<dbReference type="SUPFAM" id="SSF55729">
    <property type="entry name" value="Acyl-CoA N-acyltransferases (Nat)"/>
    <property type="match status" value="1"/>
</dbReference>
<dbReference type="RefSeq" id="WP_211533799.1">
    <property type="nucleotide sequence ID" value="NZ_CP058560.1"/>
</dbReference>
<dbReference type="Pfam" id="PF00583">
    <property type="entry name" value="Acetyltransf_1"/>
    <property type="match status" value="1"/>
</dbReference>
<dbReference type="Gene3D" id="3.40.630.30">
    <property type="match status" value="1"/>
</dbReference>
<dbReference type="GO" id="GO:0008080">
    <property type="term" value="F:N-acetyltransferase activity"/>
    <property type="evidence" value="ECO:0007669"/>
    <property type="project" value="UniProtKB-ARBA"/>
</dbReference>
<dbReference type="AlphaFoldDB" id="A0A8T8K6X0"/>
<keyword evidence="5" id="KW-1185">Reference proteome</keyword>
<dbReference type="PIRSF" id="PIRSF037663">
    <property type="entry name" value="Acetyltransf_GNAT_prd"/>
    <property type="match status" value="1"/>
</dbReference>
<dbReference type="PANTHER" id="PTHR10545">
    <property type="entry name" value="DIAMINE N-ACETYLTRANSFERASE"/>
    <property type="match status" value="1"/>
</dbReference>
<feature type="domain" description="N-acetyltransferase" evidence="3">
    <location>
        <begin position="4"/>
        <end position="155"/>
    </location>
</feature>
<dbReference type="InterPro" id="IPR000182">
    <property type="entry name" value="GNAT_dom"/>
</dbReference>
<dbReference type="PANTHER" id="PTHR10545:SF29">
    <property type="entry name" value="GH14572P-RELATED"/>
    <property type="match status" value="1"/>
</dbReference>
<dbReference type="InterPro" id="IPR016181">
    <property type="entry name" value="Acyl_CoA_acyltransferase"/>
</dbReference>
<proteinExistence type="predicted"/>
<dbReference type="OrthoDB" id="43754at2157"/>
<protein>
    <submittedName>
        <fullName evidence="4">GNAT family N-acetyltransferase</fullName>
    </submittedName>
</protein>
<name>A0A8T8K6X0_9EURY</name>
<dbReference type="KEGG" id="meme:HYG87_03215"/>
<dbReference type="InterPro" id="IPR017255">
    <property type="entry name" value="AcTrfase_GNAT_prd"/>
</dbReference>
<gene>
    <name evidence="4" type="ORF">HYG87_03215</name>
</gene>
<dbReference type="InterPro" id="IPR051016">
    <property type="entry name" value="Diverse_Substrate_AcTransf"/>
</dbReference>
<dbReference type="EMBL" id="CP058560">
    <property type="protein sequence ID" value="QUH22853.1"/>
    <property type="molecule type" value="Genomic_DNA"/>
</dbReference>
<evidence type="ECO:0000256" key="2">
    <source>
        <dbReference type="ARBA" id="ARBA00023315"/>
    </source>
</evidence>
<evidence type="ECO:0000256" key="1">
    <source>
        <dbReference type="ARBA" id="ARBA00022679"/>
    </source>
</evidence>
<evidence type="ECO:0000313" key="4">
    <source>
        <dbReference type="EMBL" id="QUH22853.1"/>
    </source>
</evidence>
<reference evidence="4" key="1">
    <citation type="submission" date="2020-07" db="EMBL/GenBank/DDBJ databases">
        <title>Methanobacterium. sp. MethCan genome.</title>
        <authorList>
            <person name="Postec A."/>
            <person name="Quemeneur M."/>
        </authorList>
    </citation>
    <scope>NUCLEOTIDE SEQUENCE</scope>
    <source>
        <strain evidence="4">MethCAN</strain>
    </source>
</reference>
<accession>A0A8T8K6X0</accession>
<keyword evidence="1" id="KW-0808">Transferase</keyword>
<evidence type="ECO:0000313" key="5">
    <source>
        <dbReference type="Proteomes" id="UP000681041"/>
    </source>
</evidence>
<organism evidence="4 5">
    <name type="scientific">Methanobacterium alkalithermotolerans</name>
    <dbReference type="NCBI Taxonomy" id="2731220"/>
    <lineage>
        <taxon>Archaea</taxon>
        <taxon>Methanobacteriati</taxon>
        <taxon>Methanobacteriota</taxon>
        <taxon>Methanomada group</taxon>
        <taxon>Methanobacteria</taxon>
        <taxon>Methanobacteriales</taxon>
        <taxon>Methanobacteriaceae</taxon>
        <taxon>Methanobacterium</taxon>
    </lineage>
</organism>
<keyword evidence="2" id="KW-0012">Acyltransferase</keyword>
<dbReference type="GeneID" id="64819742"/>
<dbReference type="Proteomes" id="UP000681041">
    <property type="component" value="Chromosome"/>
</dbReference>
<sequence length="168" mass="19209">MDNIIIRNAVEDDFQAIANLALNCSPMITERNSIYHIFTRFFQNTVFLAEIEDEKQVKELAGFLIGFMSQKNKEDAYIHLLCVHPSCRGMGLGTDLIKKFLKVVIKMGCKRVYLITKPVNKTAIDFYTKMGFKKNHGYKTNIIGGEEVIKDYNGKGEDMIVFQKIISD</sequence>